<gene>
    <name evidence="2" type="ORF">F1559_002603</name>
</gene>
<proteinExistence type="predicted"/>
<organism evidence="2 3">
    <name type="scientific">Cyanidiococcus yangmingshanensis</name>
    <dbReference type="NCBI Taxonomy" id="2690220"/>
    <lineage>
        <taxon>Eukaryota</taxon>
        <taxon>Rhodophyta</taxon>
        <taxon>Bangiophyceae</taxon>
        <taxon>Cyanidiales</taxon>
        <taxon>Cyanidiaceae</taxon>
        <taxon>Cyanidiococcus</taxon>
    </lineage>
</organism>
<protein>
    <submittedName>
        <fullName evidence="2">Uncharacterized protein</fullName>
    </submittedName>
</protein>
<reference evidence="2 3" key="1">
    <citation type="journal article" date="2020" name="J. Phycol.">
        <title>Comparative genome analysis reveals Cyanidiococcus gen. nov., a new extremophilic red algal genus sister to Cyanidioschyzon (Cyanidioschyzonaceae, Rhodophyta).</title>
        <authorList>
            <person name="Liu S.-L."/>
            <person name="Chiang Y.-R."/>
            <person name="Yoon H.S."/>
            <person name="Fu H.-Y."/>
        </authorList>
    </citation>
    <scope>NUCLEOTIDE SEQUENCE [LARGE SCALE GENOMIC DNA]</scope>
    <source>
        <strain evidence="2 3">THAL066</strain>
    </source>
</reference>
<evidence type="ECO:0000313" key="3">
    <source>
        <dbReference type="Proteomes" id="UP000530660"/>
    </source>
</evidence>
<feature type="region of interest" description="Disordered" evidence="1">
    <location>
        <begin position="114"/>
        <end position="140"/>
    </location>
</feature>
<evidence type="ECO:0000313" key="2">
    <source>
        <dbReference type="EMBL" id="KAF6001294.1"/>
    </source>
</evidence>
<feature type="region of interest" description="Disordered" evidence="1">
    <location>
        <begin position="208"/>
        <end position="270"/>
    </location>
</feature>
<feature type="compositionally biased region" description="Basic and acidic residues" evidence="1">
    <location>
        <begin position="238"/>
        <end position="261"/>
    </location>
</feature>
<keyword evidence="3" id="KW-1185">Reference proteome</keyword>
<accession>A0A7J7IF05</accession>
<dbReference type="AlphaFoldDB" id="A0A7J7IF05"/>
<comment type="caution">
    <text evidence="2">The sequence shown here is derived from an EMBL/GenBank/DDBJ whole genome shotgun (WGS) entry which is preliminary data.</text>
</comment>
<feature type="region of interest" description="Disordered" evidence="1">
    <location>
        <begin position="1"/>
        <end position="36"/>
    </location>
</feature>
<feature type="compositionally biased region" description="Low complexity" evidence="1">
    <location>
        <begin position="116"/>
        <end position="125"/>
    </location>
</feature>
<feature type="compositionally biased region" description="Polar residues" evidence="1">
    <location>
        <begin position="126"/>
        <end position="140"/>
    </location>
</feature>
<sequence length="270" mass="29611">MRVPSLTSSATSSTEAEQRETHARHRMHQRSSERPNHQLLWRHCLRRRTPLDPRLTDSERALPASPVWDRQAHDVCSSGVTSPSVFRLSNVRQHGSDSVVSAAYAVGDESGDILYGETETSSEGSASDQEGSFHTDPYPQTRSLWTRAEATREAASDSVGSAHRRAATTAVADRVMTLADPAFSDFSFRNLDSLEAMNLDMARVSRARSAASGRSSSIGAVGARRATASSSDSASRTSRSERRSRAPSRVMDRASTYHHEQQTQQDEPPI</sequence>
<feature type="compositionally biased region" description="Low complexity" evidence="1">
    <location>
        <begin position="208"/>
        <end position="237"/>
    </location>
</feature>
<evidence type="ECO:0000256" key="1">
    <source>
        <dbReference type="SAM" id="MobiDB-lite"/>
    </source>
</evidence>
<dbReference type="Proteomes" id="UP000530660">
    <property type="component" value="Unassembled WGS sequence"/>
</dbReference>
<name>A0A7J7IF05_9RHOD</name>
<dbReference type="EMBL" id="VWRR01000015">
    <property type="protein sequence ID" value="KAF6001294.1"/>
    <property type="molecule type" value="Genomic_DNA"/>
</dbReference>